<sequence length="226" mass="24657">MEERFSRTAALFGEDAVEKLKKSRVVVFGLGGVGGYVVEALARSGVGRLVLFDSDTVAESNINRQLIALKSTVGRYKTDVWRERIADISPDTEVVTHCVFYLPENADEYDLSDCDYIVDAVDTVSAKLEIITRADRLGIPVISAMGTGNKTDPERLETTDIYKTSVCPLARVMRRELRARGVKSLKVVYSKEEPKKGLGRTPASCAFVPSAAGLIIAGNVVRDIIG</sequence>
<dbReference type="PANTHER" id="PTHR43267:SF1">
    <property type="entry name" value="TRNA THREONYLCARBAMOYLADENOSINE DEHYDRATASE"/>
    <property type="match status" value="1"/>
</dbReference>
<dbReference type="GO" id="GO:0008641">
    <property type="term" value="F:ubiquitin-like modifier activating enzyme activity"/>
    <property type="evidence" value="ECO:0007669"/>
    <property type="project" value="InterPro"/>
</dbReference>
<feature type="domain" description="THIF-type NAD/FAD binding fold" evidence="1">
    <location>
        <begin position="6"/>
        <end position="164"/>
    </location>
</feature>
<organism evidence="2 3">
    <name type="scientific">Candidatus Ornithomonoglobus merdipullorum</name>
    <dbReference type="NCBI Taxonomy" id="2840895"/>
    <lineage>
        <taxon>Bacteria</taxon>
        <taxon>Bacillati</taxon>
        <taxon>Bacillota</taxon>
        <taxon>Clostridia</taxon>
        <taxon>Candidatus Ornithomonoglobus</taxon>
    </lineage>
</organism>
<dbReference type="EMBL" id="DVNB01000004">
    <property type="protein sequence ID" value="HIU56265.1"/>
    <property type="molecule type" value="Genomic_DNA"/>
</dbReference>
<reference evidence="2" key="1">
    <citation type="submission" date="2020-10" db="EMBL/GenBank/DDBJ databases">
        <authorList>
            <person name="Gilroy R."/>
        </authorList>
    </citation>
    <scope>NUCLEOTIDE SEQUENCE</scope>
    <source>
        <strain evidence="2">USAMLcec3-3695</strain>
    </source>
</reference>
<dbReference type="GO" id="GO:0061504">
    <property type="term" value="P:cyclic threonylcarbamoyladenosine biosynthetic process"/>
    <property type="evidence" value="ECO:0007669"/>
    <property type="project" value="TreeGrafter"/>
</dbReference>
<reference evidence="2" key="2">
    <citation type="journal article" date="2021" name="PeerJ">
        <title>Extensive microbial diversity within the chicken gut microbiome revealed by metagenomics and culture.</title>
        <authorList>
            <person name="Gilroy R."/>
            <person name="Ravi A."/>
            <person name="Getino M."/>
            <person name="Pursley I."/>
            <person name="Horton D.L."/>
            <person name="Alikhan N.F."/>
            <person name="Baker D."/>
            <person name="Gharbi K."/>
            <person name="Hall N."/>
            <person name="Watson M."/>
            <person name="Adriaenssens E.M."/>
            <person name="Foster-Nyarko E."/>
            <person name="Jarju S."/>
            <person name="Secka A."/>
            <person name="Antonio M."/>
            <person name="Oren A."/>
            <person name="Chaudhuri R.R."/>
            <person name="La Ragione R."/>
            <person name="Hildebrand F."/>
            <person name="Pallen M.J."/>
        </authorList>
    </citation>
    <scope>NUCLEOTIDE SEQUENCE</scope>
    <source>
        <strain evidence="2">USAMLcec3-3695</strain>
    </source>
</reference>
<dbReference type="InterPro" id="IPR045886">
    <property type="entry name" value="ThiF/MoeB/HesA"/>
</dbReference>
<dbReference type="Pfam" id="PF00899">
    <property type="entry name" value="ThiF"/>
    <property type="match status" value="1"/>
</dbReference>
<dbReference type="InterPro" id="IPR035985">
    <property type="entry name" value="Ubiquitin-activating_enz"/>
</dbReference>
<dbReference type="AlphaFoldDB" id="A0A9D1M9W7"/>
<proteinExistence type="predicted"/>
<evidence type="ECO:0000259" key="1">
    <source>
        <dbReference type="Pfam" id="PF00899"/>
    </source>
</evidence>
<dbReference type="GO" id="GO:0061503">
    <property type="term" value="F:tRNA threonylcarbamoyladenosine dehydratase"/>
    <property type="evidence" value="ECO:0007669"/>
    <property type="project" value="TreeGrafter"/>
</dbReference>
<name>A0A9D1M9W7_9FIRM</name>
<comment type="caution">
    <text evidence="2">The sequence shown here is derived from an EMBL/GenBank/DDBJ whole genome shotgun (WGS) entry which is preliminary data.</text>
</comment>
<evidence type="ECO:0000313" key="2">
    <source>
        <dbReference type="EMBL" id="HIU56265.1"/>
    </source>
</evidence>
<gene>
    <name evidence="2" type="ORF">IAA61_00465</name>
</gene>
<dbReference type="PANTHER" id="PTHR43267">
    <property type="entry name" value="TRNA THREONYLCARBAMOYLADENOSINE DEHYDRATASE"/>
    <property type="match status" value="1"/>
</dbReference>
<dbReference type="SUPFAM" id="SSF69572">
    <property type="entry name" value="Activating enzymes of the ubiquitin-like proteins"/>
    <property type="match status" value="1"/>
</dbReference>
<evidence type="ECO:0000313" key="3">
    <source>
        <dbReference type="Proteomes" id="UP000824109"/>
    </source>
</evidence>
<dbReference type="Gene3D" id="3.40.50.720">
    <property type="entry name" value="NAD(P)-binding Rossmann-like Domain"/>
    <property type="match status" value="1"/>
</dbReference>
<dbReference type="InterPro" id="IPR000594">
    <property type="entry name" value="ThiF_NAD_FAD-bd"/>
</dbReference>
<dbReference type="Proteomes" id="UP000824109">
    <property type="component" value="Unassembled WGS sequence"/>
</dbReference>
<accession>A0A9D1M9W7</accession>
<dbReference type="CDD" id="cd00755">
    <property type="entry name" value="YgdL_like"/>
    <property type="match status" value="1"/>
</dbReference>
<protein>
    <submittedName>
        <fullName evidence="2">tRNA threonylcarbamoyladenosine dehydratase</fullName>
    </submittedName>
</protein>